<keyword evidence="4 6" id="KW-1133">Transmembrane helix</keyword>
<comment type="subcellular location">
    <subcellularLocation>
        <location evidence="1">Cell membrane</location>
        <topology evidence="1">Multi-pass membrane protein</topology>
    </subcellularLocation>
</comment>
<feature type="transmembrane region" description="Helical" evidence="6">
    <location>
        <begin position="42"/>
        <end position="63"/>
    </location>
</feature>
<feature type="transmembrane region" description="Helical" evidence="6">
    <location>
        <begin position="112"/>
        <end position="133"/>
    </location>
</feature>
<dbReference type="PANTHER" id="PTHR30250:SF11">
    <property type="entry name" value="O-ANTIGEN TRANSPORTER-RELATED"/>
    <property type="match status" value="1"/>
</dbReference>
<evidence type="ECO:0000256" key="2">
    <source>
        <dbReference type="ARBA" id="ARBA00022475"/>
    </source>
</evidence>
<accession>A0ABS9KLI9</accession>
<sequence length="475" mass="53235">MKVRASFYSSLVWMIVLNVVIKPAWIFGIDRQVQNRVGVEQYGIYFSLFNLSVVFAFLLDWGLTTYLNRRLAMQSSADTSASSSLLLAKLLFSLTYAIIVSIAAWITDVQHWDIVLYVILIQVFYSLLLFLRAVITAKQFFNTDAWLSIIDKSLMLLIAGILLYIPSFQGLLTIEMFAWLQAACLAIAVLIALICLWQKGLLHYLRLSGFPSMKIFRQAFPFALVFLLMSVHARIDAFLLERMSTNGAYETGLYAGAYRLLDAANMVGMLTSSFLLPFIVKRWSTKEDIDEVILSGRHFLVMLATGIALIAYFMGDWIQAILYHHSNDQAVDVLRWCLPALIGYSITHIYGTVLTATGHIRLFCLIVSIAAALNIVLNVLLIPKYGAIGCCLSAICSQGIGSVVVMYFACQKLALKVHFRSVLVYIFTAIVLGVVLYMGVTWSVNQFLLIGVAGALTLLIMLFTGMINVRRWIIR</sequence>
<keyword evidence="5 6" id="KW-0472">Membrane</keyword>
<keyword evidence="3 6" id="KW-0812">Transmembrane</keyword>
<dbReference type="InterPro" id="IPR050833">
    <property type="entry name" value="Poly_Biosynth_Transport"/>
</dbReference>
<feature type="transmembrane region" description="Helical" evidence="6">
    <location>
        <begin position="386"/>
        <end position="410"/>
    </location>
</feature>
<dbReference type="EMBL" id="JAKLTR010000001">
    <property type="protein sequence ID" value="MCG2613140.1"/>
    <property type="molecule type" value="Genomic_DNA"/>
</dbReference>
<keyword evidence="8" id="KW-1185">Reference proteome</keyword>
<feature type="transmembrane region" description="Helical" evidence="6">
    <location>
        <begin position="219"/>
        <end position="240"/>
    </location>
</feature>
<protein>
    <submittedName>
        <fullName evidence="7">Polysaccharide biosynthesis C-terminal domain-containing protein</fullName>
    </submittedName>
</protein>
<keyword evidence="2" id="KW-1003">Cell membrane</keyword>
<gene>
    <name evidence="7" type="ORF">LZZ85_02575</name>
</gene>
<evidence type="ECO:0000256" key="1">
    <source>
        <dbReference type="ARBA" id="ARBA00004651"/>
    </source>
</evidence>
<name>A0ABS9KLI9_9BACT</name>
<reference evidence="7" key="1">
    <citation type="submission" date="2022-01" db="EMBL/GenBank/DDBJ databases">
        <authorList>
            <person name="Jo J.-H."/>
            <person name="Im W.-T."/>
        </authorList>
    </citation>
    <scope>NUCLEOTIDE SEQUENCE</scope>
    <source>
        <strain evidence="7">NA20</strain>
    </source>
</reference>
<proteinExistence type="predicted"/>
<feature type="transmembrane region" description="Helical" evidence="6">
    <location>
        <begin position="7"/>
        <end position="27"/>
    </location>
</feature>
<evidence type="ECO:0000313" key="8">
    <source>
        <dbReference type="Proteomes" id="UP001165367"/>
    </source>
</evidence>
<dbReference type="Proteomes" id="UP001165367">
    <property type="component" value="Unassembled WGS sequence"/>
</dbReference>
<evidence type="ECO:0000256" key="5">
    <source>
        <dbReference type="ARBA" id="ARBA00023136"/>
    </source>
</evidence>
<feature type="transmembrane region" description="Helical" evidence="6">
    <location>
        <begin position="260"/>
        <end position="280"/>
    </location>
</feature>
<feature type="transmembrane region" description="Helical" evidence="6">
    <location>
        <begin position="446"/>
        <end position="469"/>
    </location>
</feature>
<feature type="transmembrane region" description="Helical" evidence="6">
    <location>
        <begin position="177"/>
        <end position="198"/>
    </location>
</feature>
<feature type="transmembrane region" description="Helical" evidence="6">
    <location>
        <begin position="422"/>
        <end position="440"/>
    </location>
</feature>
<evidence type="ECO:0000256" key="3">
    <source>
        <dbReference type="ARBA" id="ARBA00022692"/>
    </source>
</evidence>
<comment type="caution">
    <text evidence="7">The sequence shown here is derived from an EMBL/GenBank/DDBJ whole genome shotgun (WGS) entry which is preliminary data.</text>
</comment>
<dbReference type="PANTHER" id="PTHR30250">
    <property type="entry name" value="PST FAMILY PREDICTED COLANIC ACID TRANSPORTER"/>
    <property type="match status" value="1"/>
</dbReference>
<dbReference type="RefSeq" id="WP_237868365.1">
    <property type="nucleotide sequence ID" value="NZ_JAKLTR010000001.1"/>
</dbReference>
<evidence type="ECO:0000313" key="7">
    <source>
        <dbReference type="EMBL" id="MCG2613140.1"/>
    </source>
</evidence>
<evidence type="ECO:0000256" key="4">
    <source>
        <dbReference type="ARBA" id="ARBA00022989"/>
    </source>
</evidence>
<feature type="transmembrane region" description="Helical" evidence="6">
    <location>
        <begin position="84"/>
        <end position="106"/>
    </location>
</feature>
<feature type="transmembrane region" description="Helical" evidence="6">
    <location>
        <begin position="292"/>
        <end position="313"/>
    </location>
</feature>
<feature type="transmembrane region" description="Helical" evidence="6">
    <location>
        <begin position="360"/>
        <end position="380"/>
    </location>
</feature>
<evidence type="ECO:0000256" key="6">
    <source>
        <dbReference type="SAM" id="Phobius"/>
    </source>
</evidence>
<organism evidence="7 8">
    <name type="scientific">Terrimonas ginsenosidimutans</name>
    <dbReference type="NCBI Taxonomy" id="2908004"/>
    <lineage>
        <taxon>Bacteria</taxon>
        <taxon>Pseudomonadati</taxon>
        <taxon>Bacteroidota</taxon>
        <taxon>Chitinophagia</taxon>
        <taxon>Chitinophagales</taxon>
        <taxon>Chitinophagaceae</taxon>
        <taxon>Terrimonas</taxon>
    </lineage>
</organism>
<feature type="transmembrane region" description="Helical" evidence="6">
    <location>
        <begin position="145"/>
        <end position="165"/>
    </location>
</feature>
<feature type="transmembrane region" description="Helical" evidence="6">
    <location>
        <begin position="333"/>
        <end position="353"/>
    </location>
</feature>